<evidence type="ECO:0000313" key="1">
    <source>
        <dbReference type="EMBL" id="KAB8251621.1"/>
    </source>
</evidence>
<dbReference type="EMBL" id="ML734559">
    <property type="protein sequence ID" value="KAB8251621.1"/>
    <property type="molecule type" value="Genomic_DNA"/>
</dbReference>
<accession>A0A5N6HAT5</accession>
<dbReference type="AlphaFoldDB" id="A0A5N6HAT5"/>
<protein>
    <submittedName>
        <fullName evidence="1">Uncharacterized protein</fullName>
    </submittedName>
</protein>
<proteinExistence type="predicted"/>
<reference evidence="1" key="1">
    <citation type="submission" date="2019-04" db="EMBL/GenBank/DDBJ databases">
        <title>Friends and foes A comparative genomics study of 23 Aspergillus species from section Flavi.</title>
        <authorList>
            <consortium name="DOE Joint Genome Institute"/>
            <person name="Kjaerbolling I."/>
            <person name="Vesth T."/>
            <person name="Frisvad J.C."/>
            <person name="Nybo J.L."/>
            <person name="Theobald S."/>
            <person name="Kildgaard S."/>
            <person name="Isbrandt T."/>
            <person name="Kuo A."/>
            <person name="Sato A."/>
            <person name="Lyhne E.K."/>
            <person name="Kogle M.E."/>
            <person name="Wiebenga A."/>
            <person name="Kun R.S."/>
            <person name="Lubbers R.J."/>
            <person name="Makela M.R."/>
            <person name="Barry K."/>
            <person name="Chovatia M."/>
            <person name="Clum A."/>
            <person name="Daum C."/>
            <person name="Haridas S."/>
            <person name="He G."/>
            <person name="LaButti K."/>
            <person name="Lipzen A."/>
            <person name="Mondo S."/>
            <person name="Riley R."/>
            <person name="Salamov A."/>
            <person name="Simmons B.A."/>
            <person name="Magnuson J.K."/>
            <person name="Henrissat B."/>
            <person name="Mortensen U.H."/>
            <person name="Larsen T.O."/>
            <person name="Devries R.P."/>
            <person name="Grigoriev I.V."/>
            <person name="Machida M."/>
            <person name="Baker S.E."/>
            <person name="Andersen M.R."/>
        </authorList>
    </citation>
    <scope>NUCLEOTIDE SEQUENCE [LARGE SCALE GENOMIC DNA]</scope>
    <source>
        <strain evidence="1">CBS 121.62</strain>
    </source>
</reference>
<sequence>MAHTRLWFPESEPVPAPRNRRLRTQKCSICSCNRSCTHTTIHQSCRQFSRHTSVSQSGRKCTSYARITRFFILSSEVG</sequence>
<organism evidence="1">
    <name type="scientific">Aspergillus flavus</name>
    <dbReference type="NCBI Taxonomy" id="5059"/>
    <lineage>
        <taxon>Eukaryota</taxon>
        <taxon>Fungi</taxon>
        <taxon>Dikarya</taxon>
        <taxon>Ascomycota</taxon>
        <taxon>Pezizomycotina</taxon>
        <taxon>Eurotiomycetes</taxon>
        <taxon>Eurotiomycetidae</taxon>
        <taxon>Eurotiales</taxon>
        <taxon>Aspergillaceae</taxon>
        <taxon>Aspergillus</taxon>
        <taxon>Aspergillus subgen. Circumdati</taxon>
    </lineage>
</organism>
<gene>
    <name evidence="1" type="ORF">BDV35DRAFT_339301</name>
</gene>
<name>A0A5N6HAT5_ASPFL</name>
<dbReference type="Proteomes" id="UP000325434">
    <property type="component" value="Unassembled WGS sequence"/>
</dbReference>